<dbReference type="InterPro" id="IPR050504">
    <property type="entry name" value="IgSF_BTN/MOG"/>
</dbReference>
<dbReference type="Ensembl" id="ENSONIT00000017174.2">
    <property type="protein sequence ID" value="ENSONIP00000017159.2"/>
    <property type="gene ID" value="ENSONIG00000013642.2"/>
</dbReference>
<dbReference type="Proteomes" id="UP000005207">
    <property type="component" value="Linkage group LG3"/>
</dbReference>
<evidence type="ECO:0000256" key="2">
    <source>
        <dbReference type="ARBA" id="ARBA00023136"/>
    </source>
</evidence>
<evidence type="ECO:0000256" key="3">
    <source>
        <dbReference type="ARBA" id="ARBA00023319"/>
    </source>
</evidence>
<keyword evidence="7" id="KW-1185">Reference proteome</keyword>
<dbReference type="GO" id="GO:0009897">
    <property type="term" value="C:external side of plasma membrane"/>
    <property type="evidence" value="ECO:0007669"/>
    <property type="project" value="TreeGrafter"/>
</dbReference>
<organism evidence="6 7">
    <name type="scientific">Oreochromis niloticus</name>
    <name type="common">Nile tilapia</name>
    <name type="synonym">Tilapia nilotica</name>
    <dbReference type="NCBI Taxonomy" id="8128"/>
    <lineage>
        <taxon>Eukaryota</taxon>
        <taxon>Metazoa</taxon>
        <taxon>Chordata</taxon>
        <taxon>Craniata</taxon>
        <taxon>Vertebrata</taxon>
        <taxon>Euteleostomi</taxon>
        <taxon>Actinopterygii</taxon>
        <taxon>Neopterygii</taxon>
        <taxon>Teleostei</taxon>
        <taxon>Neoteleostei</taxon>
        <taxon>Acanthomorphata</taxon>
        <taxon>Ovalentaria</taxon>
        <taxon>Cichlomorphae</taxon>
        <taxon>Cichliformes</taxon>
        <taxon>Cichlidae</taxon>
        <taxon>African cichlids</taxon>
        <taxon>Pseudocrenilabrinae</taxon>
        <taxon>Oreochromini</taxon>
        <taxon>Oreochromis</taxon>
    </lineage>
</organism>
<reference evidence="6" key="2">
    <citation type="submission" date="2025-08" db="UniProtKB">
        <authorList>
            <consortium name="Ensembl"/>
        </authorList>
    </citation>
    <scope>IDENTIFICATION</scope>
</reference>
<dbReference type="AlphaFoldDB" id="I3K7R4"/>
<dbReference type="PROSITE" id="PS50835">
    <property type="entry name" value="IG_LIKE"/>
    <property type="match status" value="1"/>
</dbReference>
<dbReference type="GO" id="GO:0050852">
    <property type="term" value="P:T cell receptor signaling pathway"/>
    <property type="evidence" value="ECO:0007669"/>
    <property type="project" value="TreeGrafter"/>
</dbReference>
<comment type="subcellular location">
    <subcellularLocation>
        <location evidence="1">Membrane</location>
    </subcellularLocation>
</comment>
<dbReference type="InterPro" id="IPR036179">
    <property type="entry name" value="Ig-like_dom_sf"/>
</dbReference>
<evidence type="ECO:0000256" key="1">
    <source>
        <dbReference type="ARBA" id="ARBA00004370"/>
    </source>
</evidence>
<dbReference type="GO" id="GO:0005102">
    <property type="term" value="F:signaling receptor binding"/>
    <property type="evidence" value="ECO:0007669"/>
    <property type="project" value="TreeGrafter"/>
</dbReference>
<evidence type="ECO:0000313" key="7">
    <source>
        <dbReference type="Proteomes" id="UP000005207"/>
    </source>
</evidence>
<sequence length="219" mass="24868">TFIHQVTFCTVLRLLHNPQSLCLHCLVSALFCCAFFLVAPGDIAILSCAVPNKESIGAVMWIRSDLNPEKELFYQSNASDPSTQPPHYMNRVRLVNTDMENGELSLFLYDTTFGDDGTYECHVTQVGTSNSKAAILKTTPIKIIKLTVGEFVEEMNLLPGACTTKQVQHSQIIFSFVWFHMKVVIKSVSQHWSTVQEIHLYTLTQSVYIFVWNKNQFRI</sequence>
<keyword evidence="4" id="KW-1133">Transmembrane helix</keyword>
<dbReference type="Pfam" id="PF07686">
    <property type="entry name" value="V-set"/>
    <property type="match status" value="1"/>
</dbReference>
<keyword evidence="4" id="KW-0812">Transmembrane</keyword>
<dbReference type="GO" id="GO:0001817">
    <property type="term" value="P:regulation of cytokine production"/>
    <property type="evidence" value="ECO:0007669"/>
    <property type="project" value="TreeGrafter"/>
</dbReference>
<dbReference type="InterPro" id="IPR013106">
    <property type="entry name" value="Ig_V-set"/>
</dbReference>
<dbReference type="HOGENOM" id="CLU_890090_0_0_1"/>
<reference evidence="6" key="3">
    <citation type="submission" date="2025-09" db="UniProtKB">
        <authorList>
            <consortium name="Ensembl"/>
        </authorList>
    </citation>
    <scope>IDENTIFICATION</scope>
</reference>
<feature type="domain" description="Ig-like" evidence="5">
    <location>
        <begin position="18"/>
        <end position="137"/>
    </location>
</feature>
<dbReference type="PANTHER" id="PTHR24100:SF151">
    <property type="entry name" value="ICOS LIGAND"/>
    <property type="match status" value="1"/>
</dbReference>
<dbReference type="InterPro" id="IPR007110">
    <property type="entry name" value="Ig-like_dom"/>
</dbReference>
<dbReference type="InParanoid" id="I3K7R4"/>
<dbReference type="Gene3D" id="2.60.40.10">
    <property type="entry name" value="Immunoglobulins"/>
    <property type="match status" value="1"/>
</dbReference>
<proteinExistence type="predicted"/>
<evidence type="ECO:0000259" key="5">
    <source>
        <dbReference type="PROSITE" id="PS50835"/>
    </source>
</evidence>
<evidence type="ECO:0000313" key="6">
    <source>
        <dbReference type="Ensembl" id="ENSONIP00000017159.2"/>
    </source>
</evidence>
<dbReference type="SUPFAM" id="SSF48726">
    <property type="entry name" value="Immunoglobulin"/>
    <property type="match status" value="1"/>
</dbReference>
<accession>I3K7R4</accession>
<keyword evidence="3" id="KW-0393">Immunoglobulin domain</keyword>
<dbReference type="OMA" id="CRAPNEN"/>
<keyword evidence="2 4" id="KW-0472">Membrane</keyword>
<reference evidence="7" key="1">
    <citation type="submission" date="2012-01" db="EMBL/GenBank/DDBJ databases">
        <title>The Genome Sequence of Oreochromis niloticus (Nile Tilapia).</title>
        <authorList>
            <consortium name="Broad Institute Genome Assembly Team"/>
            <consortium name="Broad Institute Sequencing Platform"/>
            <person name="Di Palma F."/>
            <person name="Johnson J."/>
            <person name="Lander E.S."/>
            <person name="Lindblad-Toh K."/>
        </authorList>
    </citation>
    <scope>NUCLEOTIDE SEQUENCE [LARGE SCALE GENOMIC DNA]</scope>
</reference>
<name>I3K7R4_ORENI</name>
<protein>
    <recommendedName>
        <fullName evidence="5">Ig-like domain-containing protein</fullName>
    </recommendedName>
</protein>
<dbReference type="InterPro" id="IPR013783">
    <property type="entry name" value="Ig-like_fold"/>
</dbReference>
<feature type="transmembrane region" description="Helical" evidence="4">
    <location>
        <begin position="21"/>
        <end position="39"/>
    </location>
</feature>
<dbReference type="PANTHER" id="PTHR24100">
    <property type="entry name" value="BUTYROPHILIN"/>
    <property type="match status" value="1"/>
</dbReference>
<evidence type="ECO:0000256" key="4">
    <source>
        <dbReference type="SAM" id="Phobius"/>
    </source>
</evidence>